<sequence>MKINKDVESPSFHSDLKSETVLALTSASSKGQPGRVTEFELKADREIESGTKLRIRGGTGAEIGNGDGVEIGFVETSLWIRISRLTRDINSILYYKIVNSDKSGVQYSREPARREPCGFRISLRARVVCKKAEKHYARRNRLADSHVLVVAHVDSIKVY</sequence>
<organism evidence="1 2">
    <name type="scientific">Eumeta variegata</name>
    <name type="common">Bagworm moth</name>
    <name type="synonym">Eumeta japonica</name>
    <dbReference type="NCBI Taxonomy" id="151549"/>
    <lineage>
        <taxon>Eukaryota</taxon>
        <taxon>Metazoa</taxon>
        <taxon>Ecdysozoa</taxon>
        <taxon>Arthropoda</taxon>
        <taxon>Hexapoda</taxon>
        <taxon>Insecta</taxon>
        <taxon>Pterygota</taxon>
        <taxon>Neoptera</taxon>
        <taxon>Endopterygota</taxon>
        <taxon>Lepidoptera</taxon>
        <taxon>Glossata</taxon>
        <taxon>Ditrysia</taxon>
        <taxon>Tineoidea</taxon>
        <taxon>Psychidae</taxon>
        <taxon>Oiketicinae</taxon>
        <taxon>Eumeta</taxon>
    </lineage>
</organism>
<proteinExistence type="predicted"/>
<dbReference type="EMBL" id="BGZK01001845">
    <property type="protein sequence ID" value="GBP87222.1"/>
    <property type="molecule type" value="Genomic_DNA"/>
</dbReference>
<name>A0A4C1ZII1_EUMVA</name>
<dbReference type="AlphaFoldDB" id="A0A4C1ZII1"/>
<protein>
    <submittedName>
        <fullName evidence="1">Uncharacterized protein</fullName>
    </submittedName>
</protein>
<evidence type="ECO:0000313" key="1">
    <source>
        <dbReference type="EMBL" id="GBP87222.1"/>
    </source>
</evidence>
<reference evidence="1 2" key="1">
    <citation type="journal article" date="2019" name="Commun. Biol.">
        <title>The bagworm genome reveals a unique fibroin gene that provides high tensile strength.</title>
        <authorList>
            <person name="Kono N."/>
            <person name="Nakamura H."/>
            <person name="Ohtoshi R."/>
            <person name="Tomita M."/>
            <person name="Numata K."/>
            <person name="Arakawa K."/>
        </authorList>
    </citation>
    <scope>NUCLEOTIDE SEQUENCE [LARGE SCALE GENOMIC DNA]</scope>
</reference>
<comment type="caution">
    <text evidence="1">The sequence shown here is derived from an EMBL/GenBank/DDBJ whole genome shotgun (WGS) entry which is preliminary data.</text>
</comment>
<evidence type="ECO:0000313" key="2">
    <source>
        <dbReference type="Proteomes" id="UP000299102"/>
    </source>
</evidence>
<dbReference type="Proteomes" id="UP000299102">
    <property type="component" value="Unassembled WGS sequence"/>
</dbReference>
<accession>A0A4C1ZII1</accession>
<keyword evidence="2" id="KW-1185">Reference proteome</keyword>
<gene>
    <name evidence="1" type="ORF">EVAR_59118_1</name>
</gene>